<gene>
    <name evidence="3" type="ORF">VNO77_25302</name>
</gene>
<keyword evidence="4" id="KW-1185">Reference proteome</keyword>
<evidence type="ECO:0000313" key="3">
    <source>
        <dbReference type="EMBL" id="KAK7331089.1"/>
    </source>
</evidence>
<dbReference type="AlphaFoldDB" id="A0AAN9LB95"/>
<dbReference type="Proteomes" id="UP001367508">
    <property type="component" value="Unassembled WGS sequence"/>
</dbReference>
<dbReference type="InterPro" id="IPR046960">
    <property type="entry name" value="PPR_At4g14850-like_plant"/>
</dbReference>
<evidence type="ECO:0000256" key="2">
    <source>
        <dbReference type="PROSITE-ProRule" id="PRU00708"/>
    </source>
</evidence>
<evidence type="ECO:0000313" key="4">
    <source>
        <dbReference type="Proteomes" id="UP001367508"/>
    </source>
</evidence>
<reference evidence="3 4" key="1">
    <citation type="submission" date="2024-01" db="EMBL/GenBank/DDBJ databases">
        <title>The genomes of 5 underutilized Papilionoideae crops provide insights into root nodulation and disease resistanc.</title>
        <authorList>
            <person name="Jiang F."/>
        </authorList>
    </citation>
    <scope>NUCLEOTIDE SEQUENCE [LARGE SCALE GENOMIC DNA]</scope>
    <source>
        <strain evidence="3">LVBAO_FW01</strain>
        <tissue evidence="3">Leaves</tissue>
    </source>
</reference>
<dbReference type="PANTHER" id="PTHR47926">
    <property type="entry name" value="PENTATRICOPEPTIDE REPEAT-CONTAINING PROTEIN"/>
    <property type="match status" value="1"/>
</dbReference>
<sequence length="255" mass="28466">MHPNKCTIEAKQCRAGQIRFLKAFKAYAQLALLRIDVVVHKLYYVGVPLRVASFNHVGHALRVFRKIKDRNVISWTTLISSYLGVGRHGVSLEILTEMVNVGMVFPYVDALFGVFVPCRSLGALAIGKKIHGFGTHGLGKLALKLLQEMSDSSIRLDLEHFSCVADMVAHAGKLEDYFHSINQIPLEPEKHMWGAWLVACKSQNVNAAKLSAENLIGLEPLCDTVKYILKSLKMGGYIKSKEHDGRLRIVKTIRT</sequence>
<protein>
    <recommendedName>
        <fullName evidence="5">Pentatricopeptide repeat-containing protein</fullName>
    </recommendedName>
</protein>
<evidence type="ECO:0008006" key="5">
    <source>
        <dbReference type="Google" id="ProtNLM"/>
    </source>
</evidence>
<dbReference type="GO" id="GO:0003723">
    <property type="term" value="F:RNA binding"/>
    <property type="evidence" value="ECO:0007669"/>
    <property type="project" value="InterPro"/>
</dbReference>
<dbReference type="InterPro" id="IPR002885">
    <property type="entry name" value="PPR_rpt"/>
</dbReference>
<evidence type="ECO:0000256" key="1">
    <source>
        <dbReference type="ARBA" id="ARBA00022737"/>
    </source>
</evidence>
<dbReference type="Pfam" id="PF01535">
    <property type="entry name" value="PPR"/>
    <property type="match status" value="2"/>
</dbReference>
<dbReference type="EMBL" id="JAYMYQ010000005">
    <property type="protein sequence ID" value="KAK7331089.1"/>
    <property type="molecule type" value="Genomic_DNA"/>
</dbReference>
<dbReference type="Gene3D" id="1.25.40.10">
    <property type="entry name" value="Tetratricopeptide repeat domain"/>
    <property type="match status" value="2"/>
</dbReference>
<dbReference type="InterPro" id="IPR011990">
    <property type="entry name" value="TPR-like_helical_dom_sf"/>
</dbReference>
<proteinExistence type="predicted"/>
<name>A0AAN9LB95_CANGL</name>
<accession>A0AAN9LB95</accession>
<organism evidence="3 4">
    <name type="scientific">Canavalia gladiata</name>
    <name type="common">Sword bean</name>
    <name type="synonym">Dolichos gladiatus</name>
    <dbReference type="NCBI Taxonomy" id="3824"/>
    <lineage>
        <taxon>Eukaryota</taxon>
        <taxon>Viridiplantae</taxon>
        <taxon>Streptophyta</taxon>
        <taxon>Embryophyta</taxon>
        <taxon>Tracheophyta</taxon>
        <taxon>Spermatophyta</taxon>
        <taxon>Magnoliopsida</taxon>
        <taxon>eudicotyledons</taxon>
        <taxon>Gunneridae</taxon>
        <taxon>Pentapetalae</taxon>
        <taxon>rosids</taxon>
        <taxon>fabids</taxon>
        <taxon>Fabales</taxon>
        <taxon>Fabaceae</taxon>
        <taxon>Papilionoideae</taxon>
        <taxon>50 kb inversion clade</taxon>
        <taxon>NPAAA clade</taxon>
        <taxon>indigoferoid/millettioid clade</taxon>
        <taxon>Phaseoleae</taxon>
        <taxon>Canavalia</taxon>
    </lineage>
</organism>
<feature type="repeat" description="PPR" evidence="2">
    <location>
        <begin position="71"/>
        <end position="105"/>
    </location>
</feature>
<keyword evidence="1" id="KW-0677">Repeat</keyword>
<comment type="caution">
    <text evidence="3">The sequence shown here is derived from an EMBL/GenBank/DDBJ whole genome shotgun (WGS) entry which is preliminary data.</text>
</comment>
<dbReference type="GO" id="GO:0009451">
    <property type="term" value="P:RNA modification"/>
    <property type="evidence" value="ECO:0007669"/>
    <property type="project" value="InterPro"/>
</dbReference>
<dbReference type="PROSITE" id="PS51375">
    <property type="entry name" value="PPR"/>
    <property type="match status" value="1"/>
</dbReference>